<evidence type="ECO:0000313" key="1">
    <source>
        <dbReference type="EMBL" id="KAK9235238.1"/>
    </source>
</evidence>
<dbReference type="Proteomes" id="UP001433508">
    <property type="component" value="Unassembled WGS sequence"/>
</dbReference>
<dbReference type="EMBL" id="MU971424">
    <property type="protein sequence ID" value="KAK9235238.1"/>
    <property type="molecule type" value="Genomic_DNA"/>
</dbReference>
<feature type="non-terminal residue" evidence="1">
    <location>
        <position position="58"/>
    </location>
</feature>
<evidence type="ECO:0000313" key="2">
    <source>
        <dbReference type="Proteomes" id="UP001433508"/>
    </source>
</evidence>
<sequence length="58" mass="6753">CVCGAMHRFTDCPYLNESVRPKGWTADLDVQKQIDEKIENSAKLRASVERMRKQQSKR</sequence>
<comment type="caution">
    <text evidence="1">The sequence shown here is derived from an EMBL/GenBank/DDBJ whole genome shotgun (WGS) entry which is preliminary data.</text>
</comment>
<keyword evidence="2" id="KW-1185">Reference proteome</keyword>
<organism evidence="1 2">
    <name type="scientific">Lipomyces kononenkoae</name>
    <name type="common">Yeast</name>
    <dbReference type="NCBI Taxonomy" id="34357"/>
    <lineage>
        <taxon>Eukaryota</taxon>
        <taxon>Fungi</taxon>
        <taxon>Dikarya</taxon>
        <taxon>Ascomycota</taxon>
        <taxon>Saccharomycotina</taxon>
        <taxon>Lipomycetes</taxon>
        <taxon>Lipomycetales</taxon>
        <taxon>Lipomycetaceae</taxon>
        <taxon>Lipomyces</taxon>
    </lineage>
</organism>
<gene>
    <name evidence="1" type="ORF">V1525DRAFT_322471</name>
</gene>
<protein>
    <submittedName>
        <fullName evidence="1">Uncharacterized protein</fullName>
    </submittedName>
</protein>
<name>A0ACC3SUD7_LIPKO</name>
<reference evidence="2" key="1">
    <citation type="journal article" date="2024" name="Front. Bioeng. Biotechnol.">
        <title>Genome-scale model development and genomic sequencing of the oleaginous clade Lipomyces.</title>
        <authorList>
            <person name="Czajka J.J."/>
            <person name="Han Y."/>
            <person name="Kim J."/>
            <person name="Mondo S.J."/>
            <person name="Hofstad B.A."/>
            <person name="Robles A."/>
            <person name="Haridas S."/>
            <person name="Riley R."/>
            <person name="LaButti K."/>
            <person name="Pangilinan J."/>
            <person name="Andreopoulos W."/>
            <person name="Lipzen A."/>
            <person name="Yan J."/>
            <person name="Wang M."/>
            <person name="Ng V."/>
            <person name="Grigoriev I.V."/>
            <person name="Spatafora J.W."/>
            <person name="Magnuson J.K."/>
            <person name="Baker S.E."/>
            <person name="Pomraning K.R."/>
        </authorList>
    </citation>
    <scope>NUCLEOTIDE SEQUENCE [LARGE SCALE GENOMIC DNA]</scope>
    <source>
        <strain evidence="2">CBS 7786</strain>
    </source>
</reference>
<accession>A0ACC3SUD7</accession>
<proteinExistence type="predicted"/>
<feature type="non-terminal residue" evidence="1">
    <location>
        <position position="1"/>
    </location>
</feature>